<proteinExistence type="predicted"/>
<organism evidence="3 4">
    <name type="scientific">Lysobacter arenosi</name>
    <dbReference type="NCBI Taxonomy" id="2795387"/>
    <lineage>
        <taxon>Bacteria</taxon>
        <taxon>Pseudomonadati</taxon>
        <taxon>Pseudomonadota</taxon>
        <taxon>Gammaproteobacteria</taxon>
        <taxon>Lysobacterales</taxon>
        <taxon>Lysobacteraceae</taxon>
        <taxon>Lysobacter</taxon>
    </lineage>
</organism>
<dbReference type="RefSeq" id="WP_200606457.1">
    <property type="nucleotide sequence ID" value="NZ_CP071517.1"/>
</dbReference>
<name>A0ABX7REP1_9GAMM</name>
<evidence type="ECO:0000256" key="1">
    <source>
        <dbReference type="SAM" id="MobiDB-lite"/>
    </source>
</evidence>
<feature type="compositionally biased region" description="Low complexity" evidence="1">
    <location>
        <begin position="124"/>
        <end position="140"/>
    </location>
</feature>
<dbReference type="Proteomes" id="UP000663400">
    <property type="component" value="Chromosome"/>
</dbReference>
<evidence type="ECO:0000313" key="4">
    <source>
        <dbReference type="Proteomes" id="UP000663400"/>
    </source>
</evidence>
<evidence type="ECO:0000313" key="3">
    <source>
        <dbReference type="EMBL" id="QSX76500.1"/>
    </source>
</evidence>
<gene>
    <name evidence="3" type="ORF">HIV01_008530</name>
</gene>
<reference evidence="3 4" key="1">
    <citation type="submission" date="2021-02" db="EMBL/GenBank/DDBJ databases">
        <title>Lysobacter arenosi sp. nov., isolated from soil of gangwondo yeongwol, south Korea.</title>
        <authorList>
            <person name="Kim K.R."/>
            <person name="Kim K.H."/>
            <person name="Jeon C.O."/>
        </authorList>
    </citation>
    <scope>NUCLEOTIDE SEQUENCE [LARGE SCALE GENOMIC DNA]</scope>
    <source>
        <strain evidence="3 4">R7</strain>
    </source>
</reference>
<dbReference type="EMBL" id="CP071517">
    <property type="protein sequence ID" value="QSX76500.1"/>
    <property type="molecule type" value="Genomic_DNA"/>
</dbReference>
<keyword evidence="2" id="KW-0732">Signal</keyword>
<sequence>MRKMSMVVSLLLVSGVAAAHTGMNDRGPASAAQSDVARSAVRMDQGVMVAAGKKTKAAEAAPKAEEAKAEVAAESTAPGEYKPKTQFDNTPYRFNMNQNGKKMTAEEFDAWMKSRGIRVAKGAPAAGAQPAAAQGGAQVANEAKGK</sequence>
<feature type="region of interest" description="Disordered" evidence="1">
    <location>
        <begin position="69"/>
        <end position="93"/>
    </location>
</feature>
<feature type="signal peptide" evidence="2">
    <location>
        <begin position="1"/>
        <end position="19"/>
    </location>
</feature>
<accession>A0ABX7REP1</accession>
<keyword evidence="4" id="KW-1185">Reference proteome</keyword>
<protein>
    <submittedName>
        <fullName evidence="3">Uncharacterized protein</fullName>
    </submittedName>
</protein>
<evidence type="ECO:0000256" key="2">
    <source>
        <dbReference type="SAM" id="SignalP"/>
    </source>
</evidence>
<feature type="chain" id="PRO_5047191829" evidence="2">
    <location>
        <begin position="20"/>
        <end position="146"/>
    </location>
</feature>
<feature type="region of interest" description="Disordered" evidence="1">
    <location>
        <begin position="124"/>
        <end position="146"/>
    </location>
</feature>